<accession>A0A2W5CZ53</accession>
<sequence>MHDSLMDWRQRHLDDGSDHQCAAMFWLAVRSGGSVSMPQAGVGSNPRRRRIRFSECLRFRQICGALPHAVGIKSGLVYSAAHLE</sequence>
<organism evidence="1 2">
    <name type="scientific">Pseudomonas kuykendallii</name>
    <dbReference type="NCBI Taxonomy" id="1007099"/>
    <lineage>
        <taxon>Bacteria</taxon>
        <taxon>Pseudomonadati</taxon>
        <taxon>Pseudomonadota</taxon>
        <taxon>Gammaproteobacteria</taxon>
        <taxon>Pseudomonadales</taxon>
        <taxon>Pseudomonadaceae</taxon>
        <taxon>Pseudomonas</taxon>
    </lineage>
</organism>
<evidence type="ECO:0000313" key="1">
    <source>
        <dbReference type="EMBL" id="PZP23388.1"/>
    </source>
</evidence>
<proteinExistence type="predicted"/>
<protein>
    <submittedName>
        <fullName evidence="1">Uncharacterized protein</fullName>
    </submittedName>
</protein>
<dbReference type="EMBL" id="QFOH01000013">
    <property type="protein sequence ID" value="PZP23388.1"/>
    <property type="molecule type" value="Genomic_DNA"/>
</dbReference>
<gene>
    <name evidence="1" type="ORF">DI599_12090</name>
</gene>
<dbReference type="Proteomes" id="UP000249198">
    <property type="component" value="Unassembled WGS sequence"/>
</dbReference>
<dbReference type="AlphaFoldDB" id="A0A2W5CZ53"/>
<comment type="caution">
    <text evidence="1">The sequence shown here is derived from an EMBL/GenBank/DDBJ whole genome shotgun (WGS) entry which is preliminary data.</text>
</comment>
<name>A0A2W5CZ53_9PSED</name>
<dbReference type="RefSeq" id="WP_273232484.1">
    <property type="nucleotide sequence ID" value="NZ_QFOH01000013.1"/>
</dbReference>
<evidence type="ECO:0000313" key="2">
    <source>
        <dbReference type="Proteomes" id="UP000249198"/>
    </source>
</evidence>
<reference evidence="1 2" key="1">
    <citation type="submission" date="2017-08" db="EMBL/GenBank/DDBJ databases">
        <title>Infants hospitalized years apart are colonized by the same room-sourced microbial strains.</title>
        <authorList>
            <person name="Brooks B."/>
            <person name="Olm M.R."/>
            <person name="Firek B.A."/>
            <person name="Baker R."/>
            <person name="Thomas B.C."/>
            <person name="Morowitz M.J."/>
            <person name="Banfield J.F."/>
        </authorList>
    </citation>
    <scope>NUCLEOTIDE SEQUENCE [LARGE SCALE GENOMIC DNA]</scope>
    <source>
        <strain evidence="1">S2_009_000_R2_77</strain>
    </source>
</reference>